<evidence type="ECO:0000313" key="1">
    <source>
        <dbReference type="Proteomes" id="UP000000437"/>
    </source>
</evidence>
<organism evidence="1 2">
    <name type="scientific">Danio rerio</name>
    <name type="common">Zebrafish</name>
    <name type="synonym">Brachydanio rerio</name>
    <dbReference type="NCBI Taxonomy" id="7955"/>
    <lineage>
        <taxon>Eukaryota</taxon>
        <taxon>Metazoa</taxon>
        <taxon>Chordata</taxon>
        <taxon>Craniata</taxon>
        <taxon>Vertebrata</taxon>
        <taxon>Euteleostomi</taxon>
        <taxon>Actinopterygii</taxon>
        <taxon>Neopterygii</taxon>
        <taxon>Teleostei</taxon>
        <taxon>Ostariophysi</taxon>
        <taxon>Cypriniformes</taxon>
        <taxon>Danionidae</taxon>
        <taxon>Danioninae</taxon>
        <taxon>Danio</taxon>
    </lineage>
</organism>
<name>A0AC58IDB2_DANRE</name>
<reference evidence="2" key="1">
    <citation type="submission" date="2025-08" db="UniProtKB">
        <authorList>
            <consortium name="RefSeq"/>
        </authorList>
    </citation>
    <scope>IDENTIFICATION</scope>
    <source>
        <strain evidence="2">Tuebingen</strain>
        <tissue evidence="2">Fibroblasts and whole tissue</tissue>
    </source>
</reference>
<evidence type="ECO:0000313" key="2">
    <source>
        <dbReference type="RefSeq" id="XP_073792207.1"/>
    </source>
</evidence>
<sequence length="753" mass="88513">MIWTDAQSFCRQNYTDLATIDNIEEMNRLIDTVNGSYSGLAWIGQYDDVNSWRWSLEDNDFYQEGERDYRNFYHEPDNSGRQNATQIYIRITDSKNWTEAHRYCRDHYTDLVNVRNQSENQKILETAGGGVWIGLYRNRTWSDQRITSYENWRPQILDSVLQPDNGEDGLQPETSHQHCTAVSFGNSGRWTDEVCVSSMPFFCYNRNCTQSTCTRQYHLVSDPKTWAEAQSFCRQNYNDLATVDNMDEMKILFKTVRGTFYGKAWIGLYDDLDSWRWSLNNIALHGGYKNWYVQQPLNWGGQSLCVYLSAYRGIWREFSCSQMYLFVCYDGRVNASSSYVLVNQYKSWTDAQSYCREHHTDLVSIRNEIENYMVQRLLPNSNNVWIGLYRSRSWSDQSNSSFSNWRSGQPDNAGNSEYCTAVSFSDYGSWTDENCNTAFPFICYSASSRQYYFVSESMNWTEAQRFCRLSYTDLATINNMEEMNRLINTVNGSYNGSAWIGLYDDVNSWRWSLEDNDFYQEGERDYRNWYHEPNNMGGKELCVYMQHSGYWFDTPCDNYYPFVCYNESTQIYVLVTERNTWRDAQNYCRERNTDLASVRSETELQQILSITGSGNFGYDIWIGLYRNRLWSDQSNSSFSYWLPWTQSSDPQPDNGLSIPGQYQAQHCTTVSLKYFGRWTDERCFNSLPFFCYSEHQLTFLNEYVVGLRVKVSTLDNLSQIEQKVIIRLQEELIKHGVSGNFTMSPRDLQKIKP</sequence>
<keyword evidence="2" id="KW-0675">Receptor</keyword>
<accession>A0AC58IDB2</accession>
<gene>
    <name evidence="2" type="primary">LOC137488858</name>
</gene>
<dbReference type="Proteomes" id="UP000000437">
    <property type="component" value="Chromosome 21"/>
</dbReference>
<proteinExistence type="predicted"/>
<keyword evidence="1" id="KW-1185">Reference proteome</keyword>
<protein>
    <submittedName>
        <fullName evidence="2">C-type mannose receptor 2</fullName>
    </submittedName>
</protein>
<dbReference type="RefSeq" id="XP_073792207.1">
    <property type="nucleotide sequence ID" value="XM_073936106.1"/>
</dbReference>